<keyword evidence="2" id="KW-1185">Reference proteome</keyword>
<name>A0A2N3XWE9_SACSN</name>
<gene>
    <name evidence="1" type="ORF">A8926_2641</name>
</gene>
<dbReference type="EMBL" id="PJNB01000001">
    <property type="protein sequence ID" value="PKW14982.1"/>
    <property type="molecule type" value="Genomic_DNA"/>
</dbReference>
<dbReference type="AlphaFoldDB" id="A0A2N3XWE9"/>
<accession>A0A2N3XWE9</accession>
<dbReference type="RefSeq" id="WP_010695589.1">
    <property type="nucleotide sequence ID" value="NZ_CP061007.1"/>
</dbReference>
<evidence type="ECO:0000313" key="2">
    <source>
        <dbReference type="Proteomes" id="UP000233786"/>
    </source>
</evidence>
<proteinExistence type="predicted"/>
<dbReference type="Proteomes" id="UP000233786">
    <property type="component" value="Unassembled WGS sequence"/>
</dbReference>
<comment type="caution">
    <text evidence="1">The sequence shown here is derived from an EMBL/GenBank/DDBJ whole genome shotgun (WGS) entry which is preliminary data.</text>
</comment>
<evidence type="ECO:0000313" key="1">
    <source>
        <dbReference type="EMBL" id="PKW14982.1"/>
    </source>
</evidence>
<protein>
    <submittedName>
        <fullName evidence="1">Uncharacterized protein</fullName>
    </submittedName>
</protein>
<sequence length="47" mass="5309">MECSLWEFGAIVRHEKIRHETGLVSATEAQRKFDVPAFVTWCGSGLD</sequence>
<organism evidence="1 2">
    <name type="scientific">Saccharopolyspora spinosa</name>
    <dbReference type="NCBI Taxonomy" id="60894"/>
    <lineage>
        <taxon>Bacteria</taxon>
        <taxon>Bacillati</taxon>
        <taxon>Actinomycetota</taxon>
        <taxon>Actinomycetes</taxon>
        <taxon>Pseudonocardiales</taxon>
        <taxon>Pseudonocardiaceae</taxon>
        <taxon>Saccharopolyspora</taxon>
    </lineage>
</organism>
<reference evidence="1" key="1">
    <citation type="submission" date="2017-12" db="EMBL/GenBank/DDBJ databases">
        <title>Sequencing the genomes of 1000 Actinobacteria strains.</title>
        <authorList>
            <person name="Klenk H.-P."/>
        </authorList>
    </citation>
    <scope>NUCLEOTIDE SEQUENCE [LARGE SCALE GENOMIC DNA]</scope>
    <source>
        <strain evidence="1">DSM 44228</strain>
    </source>
</reference>